<evidence type="ECO:0000313" key="2">
    <source>
        <dbReference type="Proteomes" id="UP001221142"/>
    </source>
</evidence>
<dbReference type="AlphaFoldDB" id="A0AAD7BPZ9"/>
<sequence>MQLALPFRILVPTATWTEGMCGVTVIKLRGGTAGACREAPPASMALHLSLRAMGVSQLAVIAAQQGYSGESASGELVVPFDDGCSTVPSAGLRVQFAYNFASGECSNRPRLWETRCGVNLELIKMVTGEADPHNHRRDDSAFGGTENP</sequence>
<organism evidence="1 2">
    <name type="scientific">Roridomyces roridus</name>
    <dbReference type="NCBI Taxonomy" id="1738132"/>
    <lineage>
        <taxon>Eukaryota</taxon>
        <taxon>Fungi</taxon>
        <taxon>Dikarya</taxon>
        <taxon>Basidiomycota</taxon>
        <taxon>Agaricomycotina</taxon>
        <taxon>Agaricomycetes</taxon>
        <taxon>Agaricomycetidae</taxon>
        <taxon>Agaricales</taxon>
        <taxon>Marasmiineae</taxon>
        <taxon>Mycenaceae</taxon>
        <taxon>Roridomyces</taxon>
    </lineage>
</organism>
<dbReference type="Proteomes" id="UP001221142">
    <property type="component" value="Unassembled WGS sequence"/>
</dbReference>
<proteinExistence type="predicted"/>
<protein>
    <submittedName>
        <fullName evidence="1">Uncharacterized protein</fullName>
    </submittedName>
</protein>
<reference evidence="1" key="1">
    <citation type="submission" date="2023-03" db="EMBL/GenBank/DDBJ databases">
        <title>Massive genome expansion in bonnet fungi (Mycena s.s.) driven by repeated elements and novel gene families across ecological guilds.</title>
        <authorList>
            <consortium name="Lawrence Berkeley National Laboratory"/>
            <person name="Harder C.B."/>
            <person name="Miyauchi S."/>
            <person name="Viragh M."/>
            <person name="Kuo A."/>
            <person name="Thoen E."/>
            <person name="Andreopoulos B."/>
            <person name="Lu D."/>
            <person name="Skrede I."/>
            <person name="Drula E."/>
            <person name="Henrissat B."/>
            <person name="Morin E."/>
            <person name="Kohler A."/>
            <person name="Barry K."/>
            <person name="LaButti K."/>
            <person name="Morin E."/>
            <person name="Salamov A."/>
            <person name="Lipzen A."/>
            <person name="Mereny Z."/>
            <person name="Hegedus B."/>
            <person name="Baldrian P."/>
            <person name="Stursova M."/>
            <person name="Weitz H."/>
            <person name="Taylor A."/>
            <person name="Grigoriev I.V."/>
            <person name="Nagy L.G."/>
            <person name="Martin F."/>
            <person name="Kauserud H."/>
        </authorList>
    </citation>
    <scope>NUCLEOTIDE SEQUENCE</scope>
    <source>
        <strain evidence="1">9284</strain>
    </source>
</reference>
<comment type="caution">
    <text evidence="1">The sequence shown here is derived from an EMBL/GenBank/DDBJ whole genome shotgun (WGS) entry which is preliminary data.</text>
</comment>
<name>A0AAD7BPZ9_9AGAR</name>
<keyword evidence="2" id="KW-1185">Reference proteome</keyword>
<evidence type="ECO:0000313" key="1">
    <source>
        <dbReference type="EMBL" id="KAJ7626912.1"/>
    </source>
</evidence>
<accession>A0AAD7BPZ9</accession>
<dbReference type="EMBL" id="JARKIF010000011">
    <property type="protein sequence ID" value="KAJ7626912.1"/>
    <property type="molecule type" value="Genomic_DNA"/>
</dbReference>
<gene>
    <name evidence="1" type="ORF">FB45DRAFT_868182</name>
</gene>